<comment type="caution">
    <text evidence="8">The sequence shown here is derived from an EMBL/GenBank/DDBJ whole genome shotgun (WGS) entry which is preliminary data.</text>
</comment>
<reference evidence="8" key="1">
    <citation type="journal article" date="2021" name="Proc. Natl. Acad. Sci. U.S.A.">
        <title>Three genomes in the algal genus Volvox reveal the fate of a haploid sex-determining region after a transition to homothallism.</title>
        <authorList>
            <person name="Yamamoto K."/>
            <person name="Hamaji T."/>
            <person name="Kawai-Toyooka H."/>
            <person name="Matsuzaki R."/>
            <person name="Takahashi F."/>
            <person name="Nishimura Y."/>
            <person name="Kawachi M."/>
            <person name="Noguchi H."/>
            <person name="Minakuchi Y."/>
            <person name="Umen J.G."/>
            <person name="Toyoda A."/>
            <person name="Nozaki H."/>
        </authorList>
    </citation>
    <scope>NUCLEOTIDE SEQUENCE</scope>
    <source>
        <strain evidence="8">NIES-3785</strain>
    </source>
</reference>
<name>A0A8J4G1C3_9CHLO</name>
<keyword evidence="2 7" id="KW-0813">Transport</keyword>
<keyword evidence="5 7" id="KW-1133">Transmembrane helix</keyword>
<feature type="transmembrane region" description="Helical" evidence="7">
    <location>
        <begin position="193"/>
        <end position="216"/>
    </location>
</feature>
<comment type="subcellular location">
    <subcellularLocation>
        <location evidence="1 7">Membrane</location>
        <topology evidence="1 7">Multi-pass membrane protein</topology>
    </subcellularLocation>
</comment>
<dbReference type="GO" id="GO:0016020">
    <property type="term" value="C:membrane"/>
    <property type="evidence" value="ECO:0007669"/>
    <property type="project" value="UniProtKB-SubCell"/>
</dbReference>
<dbReference type="InterPro" id="IPR001204">
    <property type="entry name" value="Phos_transporter"/>
</dbReference>
<dbReference type="Pfam" id="PF01384">
    <property type="entry name" value="PHO4"/>
    <property type="match status" value="1"/>
</dbReference>
<feature type="transmembrane region" description="Helical" evidence="7">
    <location>
        <begin position="9"/>
        <end position="29"/>
    </location>
</feature>
<sequence>MYPDHWDDYMWLVIVGFIVSFIMAAGIGANDVANAFGTSVGAKTITLKQACLIAAVFEFAGAIGLGGEVTKTIAGSIARPAAFKAEPEIFAYGMMVALIAASSWVFIATYFSLAVSTTHAVIGAVMGFGLVWGGSKAIVWNDHVKEFPYSKGLVPVVCSWFVSPLMSGIVASFLFWLNRILILRRENSTTKAIYMYPILVGVTVFINVFFVIFKGAKNVAHWTSDKAAWVAGCVAGGCVLVAAFPGILLLRWAVTRDMDRAAQKAADAEANVDKVKEDVEEPEPTSKAMKMFHSLKKMATRGLNHDIHAHVETDQAVHDMHAAAEIFNPETEQVYKYLQVFSACAVSFAHGANDVANAVGPFSGIWYVYRNWAISSSADCPVWVLAMGGAGIVVGLATYGYNIMMTLGVGLAKMTPSRGYSAELSTSFTVALASVYGLPISTTQCITGAEIGVGLTDNIRSGINFKLFGKQVLAWIFTLIVAGFFSAALFSFGVFAPSLTMAKDIAKYENNIRYVTEMYYKKLNTSNYKLNSTFKAFDAKLNKMIVDTLSEYKKTMFNLTKIGYVQPDRLLYLLNATFAAYANYSVVTVGFNPSTMSYVPTNSTVLADTTIQVLPYNATNLKGV</sequence>
<dbReference type="PANTHER" id="PTHR11101">
    <property type="entry name" value="PHOSPHATE TRANSPORTER"/>
    <property type="match status" value="1"/>
</dbReference>
<feature type="transmembrane region" description="Helical" evidence="7">
    <location>
        <begin position="160"/>
        <end position="181"/>
    </location>
</feature>
<evidence type="ECO:0000256" key="6">
    <source>
        <dbReference type="ARBA" id="ARBA00023136"/>
    </source>
</evidence>
<organism evidence="8 9">
    <name type="scientific">Volvox reticuliferus</name>
    <dbReference type="NCBI Taxonomy" id="1737510"/>
    <lineage>
        <taxon>Eukaryota</taxon>
        <taxon>Viridiplantae</taxon>
        <taxon>Chlorophyta</taxon>
        <taxon>core chlorophytes</taxon>
        <taxon>Chlorophyceae</taxon>
        <taxon>CS clade</taxon>
        <taxon>Chlamydomonadales</taxon>
        <taxon>Volvocaceae</taxon>
        <taxon>Volvox</taxon>
    </lineage>
</organism>
<comment type="similarity">
    <text evidence="7">Belongs to the inorganic phosphate transporter (PiT) (TC 2.A.20) family.</text>
</comment>
<feature type="transmembrane region" description="Helical" evidence="7">
    <location>
        <begin position="89"/>
        <end position="113"/>
    </location>
</feature>
<dbReference type="AlphaFoldDB" id="A0A8J4G1C3"/>
<evidence type="ECO:0000256" key="1">
    <source>
        <dbReference type="ARBA" id="ARBA00004141"/>
    </source>
</evidence>
<keyword evidence="3 7" id="KW-0592">Phosphate transport</keyword>
<keyword evidence="6 7" id="KW-0472">Membrane</keyword>
<comment type="function">
    <text evidence="7">Sodium-phosphate symporter.</text>
</comment>
<accession>A0A8J4G1C3</accession>
<feature type="transmembrane region" description="Helical" evidence="7">
    <location>
        <begin position="228"/>
        <end position="250"/>
    </location>
</feature>
<evidence type="ECO:0000313" key="9">
    <source>
        <dbReference type="Proteomes" id="UP000722791"/>
    </source>
</evidence>
<dbReference type="Proteomes" id="UP000722791">
    <property type="component" value="Unassembled WGS sequence"/>
</dbReference>
<dbReference type="GO" id="GO:0005315">
    <property type="term" value="F:phosphate transmembrane transporter activity"/>
    <property type="evidence" value="ECO:0007669"/>
    <property type="project" value="InterPro"/>
</dbReference>
<protein>
    <recommendedName>
        <fullName evidence="7">Phosphate transporter</fullName>
    </recommendedName>
</protein>
<dbReference type="GO" id="GO:0035435">
    <property type="term" value="P:phosphate ion transmembrane transport"/>
    <property type="evidence" value="ECO:0007669"/>
    <property type="project" value="TreeGrafter"/>
</dbReference>
<dbReference type="PANTHER" id="PTHR11101:SF96">
    <property type="entry name" value="PHOSPHATE TRANSPORTER"/>
    <property type="match status" value="1"/>
</dbReference>
<evidence type="ECO:0000313" key="8">
    <source>
        <dbReference type="EMBL" id="GIL94846.1"/>
    </source>
</evidence>
<feature type="transmembrane region" description="Helical" evidence="7">
    <location>
        <begin position="120"/>
        <end position="140"/>
    </location>
</feature>
<dbReference type="EMBL" id="BNCQ01000002">
    <property type="protein sequence ID" value="GIL94846.1"/>
    <property type="molecule type" value="Genomic_DNA"/>
</dbReference>
<proteinExistence type="inferred from homology"/>
<evidence type="ECO:0000256" key="2">
    <source>
        <dbReference type="ARBA" id="ARBA00022448"/>
    </source>
</evidence>
<keyword evidence="4 7" id="KW-0812">Transmembrane</keyword>
<evidence type="ECO:0000256" key="7">
    <source>
        <dbReference type="RuleBase" id="RU363058"/>
    </source>
</evidence>
<evidence type="ECO:0000256" key="4">
    <source>
        <dbReference type="ARBA" id="ARBA00022692"/>
    </source>
</evidence>
<gene>
    <name evidence="8" type="ORF">Vretimale_1005</name>
</gene>
<evidence type="ECO:0000256" key="3">
    <source>
        <dbReference type="ARBA" id="ARBA00022592"/>
    </source>
</evidence>
<feature type="transmembrane region" description="Helical" evidence="7">
    <location>
        <begin position="380"/>
        <end position="401"/>
    </location>
</feature>
<evidence type="ECO:0000256" key="5">
    <source>
        <dbReference type="ARBA" id="ARBA00022989"/>
    </source>
</evidence>
<feature type="transmembrane region" description="Helical" evidence="7">
    <location>
        <begin position="472"/>
        <end position="495"/>
    </location>
</feature>